<dbReference type="PROSITE" id="PS50011">
    <property type="entry name" value="PROTEIN_KINASE_DOM"/>
    <property type="match status" value="1"/>
</dbReference>
<keyword evidence="4" id="KW-0547">Nucleotide-binding</keyword>
<dbReference type="InterPro" id="IPR011009">
    <property type="entry name" value="Kinase-like_dom_sf"/>
</dbReference>
<dbReference type="SMART" id="SM00220">
    <property type="entry name" value="S_TKc"/>
    <property type="match status" value="1"/>
</dbReference>
<dbReference type="InterPro" id="IPR008271">
    <property type="entry name" value="Ser/Thr_kinase_AS"/>
</dbReference>
<accession>A0A7C3VF44</accession>
<name>A0A7C3VF44_9CYAN</name>
<dbReference type="InterPro" id="IPR011990">
    <property type="entry name" value="TPR-like_helical_dom_sf"/>
</dbReference>
<dbReference type="PROSITE" id="PS00108">
    <property type="entry name" value="PROTEIN_KINASE_ST"/>
    <property type="match status" value="1"/>
</dbReference>
<evidence type="ECO:0000256" key="4">
    <source>
        <dbReference type="ARBA" id="ARBA00022741"/>
    </source>
</evidence>
<keyword evidence="6" id="KW-0067">ATP-binding</keyword>
<reference evidence="10" key="1">
    <citation type="journal article" date="2020" name="mSystems">
        <title>Genome- and Community-Level Interaction Insights into Carbon Utilization and Element Cycling Functions of Hydrothermarchaeota in Hydrothermal Sediment.</title>
        <authorList>
            <person name="Zhou Z."/>
            <person name="Liu Y."/>
            <person name="Xu W."/>
            <person name="Pan J."/>
            <person name="Luo Z.H."/>
            <person name="Li M."/>
        </authorList>
    </citation>
    <scope>NUCLEOTIDE SEQUENCE [LARGE SCALE GENOMIC DNA]</scope>
    <source>
        <strain evidence="10">SpSt-374</strain>
    </source>
</reference>
<evidence type="ECO:0000256" key="1">
    <source>
        <dbReference type="ARBA" id="ARBA00012513"/>
    </source>
</evidence>
<dbReference type="GO" id="GO:0004674">
    <property type="term" value="F:protein serine/threonine kinase activity"/>
    <property type="evidence" value="ECO:0007669"/>
    <property type="project" value="UniProtKB-KW"/>
</dbReference>
<keyword evidence="3" id="KW-0808">Transferase</keyword>
<evidence type="ECO:0000256" key="2">
    <source>
        <dbReference type="ARBA" id="ARBA00022527"/>
    </source>
</evidence>
<dbReference type="SMART" id="SM00028">
    <property type="entry name" value="TPR"/>
    <property type="match status" value="4"/>
</dbReference>
<evidence type="ECO:0000313" key="10">
    <source>
        <dbReference type="EMBL" id="HGF99792.1"/>
    </source>
</evidence>
<dbReference type="SUPFAM" id="SSF56112">
    <property type="entry name" value="Protein kinase-like (PK-like)"/>
    <property type="match status" value="1"/>
</dbReference>
<evidence type="ECO:0000256" key="8">
    <source>
        <dbReference type="ARBA" id="ARBA00048679"/>
    </source>
</evidence>
<dbReference type="CDD" id="cd14014">
    <property type="entry name" value="STKc_PknB_like"/>
    <property type="match status" value="1"/>
</dbReference>
<evidence type="ECO:0000256" key="6">
    <source>
        <dbReference type="ARBA" id="ARBA00022840"/>
    </source>
</evidence>
<proteinExistence type="predicted"/>
<dbReference type="GO" id="GO:0005524">
    <property type="term" value="F:ATP binding"/>
    <property type="evidence" value="ECO:0007669"/>
    <property type="project" value="UniProtKB-KW"/>
</dbReference>
<sequence length="532" mass="60500">MSSTTLVISKGGITMLSPGTIINHRYQILNHIASGGFGDIYEIQAKNTTKILKILNLQPVRRQYHPKIISLLQREAQLLSQLNHPGIPKIPAEDGYFTWQQEQQTLHCLVMAKIPGKNLAQWLHDNQHQPISGDLAIDWLKQITEILHEIHRHHYFHRDIKPENIMVQPDGKLVLIDFGAVREITNTYIGKLSERQEVTILISQDYTPLEQIKGQSVPQSDFFALGRTMVHLLTGISPSQLPKDDATDELLWREQAPNVSPALADLLDDMMGLFPRERPQSTTIILQRLAAIDNKLSWAESAPPQRDIKKPQSMRRRMAMAACLFLGVISWPFAAPKIAVACNKRGVELHKDNRVNQAEFYYQCALLFKSDYAKAHYNLGYAYEQQQKRELADIHYKIAMEYGNAAAHSNFGRLLVLDKNCQAALPFFFKGLELATKNSVKYALLANMGRAQMCQQLYQEARYSLEKAIALAGDRPEAHCLLAPVLEALGDRSGTLNKLDKCPGEVRRKLPELDRWLIAQTRDRLLQEQKHR</sequence>
<keyword evidence="5 10" id="KW-0418">Kinase</keyword>
<dbReference type="InterPro" id="IPR000719">
    <property type="entry name" value="Prot_kinase_dom"/>
</dbReference>
<dbReference type="Gene3D" id="3.30.200.20">
    <property type="entry name" value="Phosphorylase Kinase, domain 1"/>
    <property type="match status" value="1"/>
</dbReference>
<keyword evidence="2" id="KW-0723">Serine/threonine-protein kinase</keyword>
<dbReference type="AlphaFoldDB" id="A0A7C3VF44"/>
<evidence type="ECO:0000256" key="5">
    <source>
        <dbReference type="ARBA" id="ARBA00022777"/>
    </source>
</evidence>
<dbReference type="SUPFAM" id="SSF48452">
    <property type="entry name" value="TPR-like"/>
    <property type="match status" value="1"/>
</dbReference>
<dbReference type="Pfam" id="PF00069">
    <property type="entry name" value="Pkinase"/>
    <property type="match status" value="1"/>
</dbReference>
<feature type="domain" description="Protein kinase" evidence="9">
    <location>
        <begin position="26"/>
        <end position="290"/>
    </location>
</feature>
<dbReference type="InterPro" id="IPR019734">
    <property type="entry name" value="TPR_rpt"/>
</dbReference>
<comment type="catalytic activity">
    <reaction evidence="7">
        <text>L-threonyl-[protein] + ATP = O-phospho-L-threonyl-[protein] + ADP + H(+)</text>
        <dbReference type="Rhea" id="RHEA:46608"/>
        <dbReference type="Rhea" id="RHEA-COMP:11060"/>
        <dbReference type="Rhea" id="RHEA-COMP:11605"/>
        <dbReference type="ChEBI" id="CHEBI:15378"/>
        <dbReference type="ChEBI" id="CHEBI:30013"/>
        <dbReference type="ChEBI" id="CHEBI:30616"/>
        <dbReference type="ChEBI" id="CHEBI:61977"/>
        <dbReference type="ChEBI" id="CHEBI:456216"/>
        <dbReference type="EC" id="2.7.11.1"/>
    </reaction>
</comment>
<evidence type="ECO:0000259" key="9">
    <source>
        <dbReference type="PROSITE" id="PS50011"/>
    </source>
</evidence>
<gene>
    <name evidence="10" type="ORF">ENR15_03755</name>
</gene>
<comment type="catalytic activity">
    <reaction evidence="8">
        <text>L-seryl-[protein] + ATP = O-phospho-L-seryl-[protein] + ADP + H(+)</text>
        <dbReference type="Rhea" id="RHEA:17989"/>
        <dbReference type="Rhea" id="RHEA-COMP:9863"/>
        <dbReference type="Rhea" id="RHEA-COMP:11604"/>
        <dbReference type="ChEBI" id="CHEBI:15378"/>
        <dbReference type="ChEBI" id="CHEBI:29999"/>
        <dbReference type="ChEBI" id="CHEBI:30616"/>
        <dbReference type="ChEBI" id="CHEBI:83421"/>
        <dbReference type="ChEBI" id="CHEBI:456216"/>
        <dbReference type="EC" id="2.7.11.1"/>
    </reaction>
</comment>
<dbReference type="EMBL" id="DSPX01000039">
    <property type="protein sequence ID" value="HGF99792.1"/>
    <property type="molecule type" value="Genomic_DNA"/>
</dbReference>
<dbReference type="Gene3D" id="1.10.510.10">
    <property type="entry name" value="Transferase(Phosphotransferase) domain 1"/>
    <property type="match status" value="1"/>
</dbReference>
<organism evidence="10">
    <name type="scientific">Planktothricoides sp. SpSt-374</name>
    <dbReference type="NCBI Taxonomy" id="2282167"/>
    <lineage>
        <taxon>Bacteria</taxon>
        <taxon>Bacillati</taxon>
        <taxon>Cyanobacteriota</taxon>
        <taxon>Cyanophyceae</taxon>
        <taxon>Oscillatoriophycideae</taxon>
        <taxon>Oscillatoriales</taxon>
        <taxon>Oscillatoriaceae</taxon>
        <taxon>Planktothricoides</taxon>
    </lineage>
</organism>
<evidence type="ECO:0000256" key="3">
    <source>
        <dbReference type="ARBA" id="ARBA00022679"/>
    </source>
</evidence>
<comment type="caution">
    <text evidence="10">The sequence shown here is derived from an EMBL/GenBank/DDBJ whole genome shotgun (WGS) entry which is preliminary data.</text>
</comment>
<dbReference type="PANTHER" id="PTHR24363:SF0">
    <property type="entry name" value="SERINE_THREONINE KINASE LIKE DOMAIN CONTAINING 1"/>
    <property type="match status" value="1"/>
</dbReference>
<dbReference type="EC" id="2.7.11.1" evidence="1"/>
<evidence type="ECO:0000256" key="7">
    <source>
        <dbReference type="ARBA" id="ARBA00047899"/>
    </source>
</evidence>
<dbReference type="Gene3D" id="1.25.40.10">
    <property type="entry name" value="Tetratricopeptide repeat domain"/>
    <property type="match status" value="2"/>
</dbReference>
<protein>
    <recommendedName>
        <fullName evidence="1">non-specific serine/threonine protein kinase</fullName>
        <ecNumber evidence="1">2.7.11.1</ecNumber>
    </recommendedName>
</protein>
<dbReference type="PANTHER" id="PTHR24363">
    <property type="entry name" value="SERINE/THREONINE PROTEIN KINASE"/>
    <property type="match status" value="1"/>
</dbReference>